<dbReference type="AlphaFoldDB" id="F8MNZ9"/>
<evidence type="ECO:0000313" key="1">
    <source>
        <dbReference type="EMBL" id="EGO56218.1"/>
    </source>
</evidence>
<name>F8MNZ9_NEUT8</name>
<dbReference type="KEGG" id="nte:NEUTE1DRAFT95146"/>
<dbReference type="HOGENOM" id="CLU_2638662_0_0_1"/>
<dbReference type="GeneID" id="20831662"/>
<gene>
    <name evidence="1" type="ORF">NEUTE1DRAFT_95146</name>
</gene>
<sequence length="77" mass="8623">MDMSIQPNSYQMRIASTSRQCTLQHSYHPSSSVLALSLPCPLSLKGSVKVSNRNLFYRTVCYDIMVVSLLSTPLLRS</sequence>
<dbReference type="RefSeq" id="XP_009851842.1">
    <property type="nucleotide sequence ID" value="XM_009853540.1"/>
</dbReference>
<protein>
    <submittedName>
        <fullName evidence="1">Uncharacterized protein</fullName>
    </submittedName>
</protein>
<proteinExistence type="predicted"/>
<dbReference type="Proteomes" id="UP000008065">
    <property type="component" value="Unassembled WGS sequence"/>
</dbReference>
<evidence type="ECO:0000313" key="2">
    <source>
        <dbReference type="Proteomes" id="UP000008065"/>
    </source>
</evidence>
<keyword evidence="2" id="KW-1185">Reference proteome</keyword>
<dbReference type="VEuPathDB" id="FungiDB:NEUTE1DRAFT_95146"/>
<organism evidence="1 2">
    <name type="scientific">Neurospora tetrasperma (strain FGSC 2508 / ATCC MYA-4615 / P0657)</name>
    <dbReference type="NCBI Taxonomy" id="510951"/>
    <lineage>
        <taxon>Eukaryota</taxon>
        <taxon>Fungi</taxon>
        <taxon>Dikarya</taxon>
        <taxon>Ascomycota</taxon>
        <taxon>Pezizomycotina</taxon>
        <taxon>Sordariomycetes</taxon>
        <taxon>Sordariomycetidae</taxon>
        <taxon>Sordariales</taxon>
        <taxon>Sordariaceae</taxon>
        <taxon>Neurospora</taxon>
    </lineage>
</organism>
<accession>F8MNZ9</accession>
<dbReference type="EMBL" id="GL891305">
    <property type="protein sequence ID" value="EGO56218.1"/>
    <property type="molecule type" value="Genomic_DNA"/>
</dbReference>
<reference evidence="2" key="1">
    <citation type="journal article" date="2011" name="Genetics">
        <title>Massive changes in genome architecture accompany the transition to self-fertility in the filamentous fungus Neurospora tetrasperma.</title>
        <authorList>
            <person name="Ellison C.E."/>
            <person name="Stajich J.E."/>
            <person name="Jacobson D.J."/>
            <person name="Natvig D.O."/>
            <person name="Lapidus A."/>
            <person name="Foster B."/>
            <person name="Aerts A."/>
            <person name="Riley R."/>
            <person name="Lindquist E.A."/>
            <person name="Grigoriev I.V."/>
            <person name="Taylor J.W."/>
        </authorList>
    </citation>
    <scope>NUCLEOTIDE SEQUENCE [LARGE SCALE GENOMIC DNA]</scope>
    <source>
        <strain evidence="2">FGSC 2508 / P0657</strain>
    </source>
</reference>